<feature type="compositionally biased region" description="Basic and acidic residues" evidence="1">
    <location>
        <begin position="260"/>
        <end position="273"/>
    </location>
</feature>
<name>A0ABR1J166_9AGAR</name>
<evidence type="ECO:0000313" key="4">
    <source>
        <dbReference type="Proteomes" id="UP001498398"/>
    </source>
</evidence>
<accession>A0ABR1J166</accession>
<evidence type="ECO:0000259" key="2">
    <source>
        <dbReference type="Pfam" id="PF25534"/>
    </source>
</evidence>
<proteinExistence type="predicted"/>
<keyword evidence="4" id="KW-1185">Reference proteome</keyword>
<feature type="region of interest" description="Disordered" evidence="1">
    <location>
        <begin position="251"/>
        <end position="273"/>
    </location>
</feature>
<evidence type="ECO:0000256" key="1">
    <source>
        <dbReference type="SAM" id="MobiDB-lite"/>
    </source>
</evidence>
<sequence>MVRLDNYSAWVSVDGNPLQEYETTTEGSVVTCWISSEVGKNFEVNWEFFGVDGYHTADVRLDGQFARSRSANGRNWKSSAAGVLVTQASERLFMFSRLELTDDDVYLTETNAQLGEIKVELHESLNICPTSFKNQSRFSEPGKVHERSKKAIGHQIGLGQEKRCKTQHITKIRRLRLLATFVFRYRPIDILRANGLAPPVPSQSLGQKRRITDDDDMIDLTLEDSDGELSRDTTEEIAALEARLAMLRNQNQNKRQKLGVKAEVKSEPDIKHEPRERVQLGVIDLT</sequence>
<dbReference type="PANTHER" id="PTHR36223">
    <property type="entry name" value="BETA-LACTAMASE-TYPE TRANSPEPTIDASE FOLD DOMAIN CONTAINING PROTEIN"/>
    <property type="match status" value="1"/>
</dbReference>
<dbReference type="EMBL" id="JBANRG010000055">
    <property type="protein sequence ID" value="KAK7443240.1"/>
    <property type="molecule type" value="Genomic_DNA"/>
</dbReference>
<protein>
    <recommendedName>
        <fullName evidence="2">DUF7918 domain-containing protein</fullName>
    </recommendedName>
</protein>
<comment type="caution">
    <text evidence="3">The sequence shown here is derived from an EMBL/GenBank/DDBJ whole genome shotgun (WGS) entry which is preliminary data.</text>
</comment>
<evidence type="ECO:0000313" key="3">
    <source>
        <dbReference type="EMBL" id="KAK7443240.1"/>
    </source>
</evidence>
<dbReference type="InterPro" id="IPR057678">
    <property type="entry name" value="DUF7918"/>
</dbReference>
<reference evidence="3 4" key="1">
    <citation type="submission" date="2024-01" db="EMBL/GenBank/DDBJ databases">
        <title>A draft genome for the cacao thread blight pathogen Marasmiellus scandens.</title>
        <authorList>
            <person name="Baruah I.K."/>
            <person name="Leung J."/>
            <person name="Bukari Y."/>
            <person name="Amoako-Attah I."/>
            <person name="Meinhardt L.W."/>
            <person name="Bailey B.A."/>
            <person name="Cohen S.P."/>
        </authorList>
    </citation>
    <scope>NUCLEOTIDE SEQUENCE [LARGE SCALE GENOMIC DNA]</scope>
    <source>
        <strain evidence="3 4">GH-19</strain>
    </source>
</reference>
<organism evidence="3 4">
    <name type="scientific">Marasmiellus scandens</name>
    <dbReference type="NCBI Taxonomy" id="2682957"/>
    <lineage>
        <taxon>Eukaryota</taxon>
        <taxon>Fungi</taxon>
        <taxon>Dikarya</taxon>
        <taxon>Basidiomycota</taxon>
        <taxon>Agaricomycotina</taxon>
        <taxon>Agaricomycetes</taxon>
        <taxon>Agaricomycetidae</taxon>
        <taxon>Agaricales</taxon>
        <taxon>Marasmiineae</taxon>
        <taxon>Omphalotaceae</taxon>
        <taxon>Marasmiellus</taxon>
    </lineage>
</organism>
<feature type="domain" description="DUF7918" evidence="2">
    <location>
        <begin position="11"/>
        <end position="198"/>
    </location>
</feature>
<dbReference type="Pfam" id="PF25534">
    <property type="entry name" value="DUF7918"/>
    <property type="match status" value="1"/>
</dbReference>
<dbReference type="Proteomes" id="UP001498398">
    <property type="component" value="Unassembled WGS sequence"/>
</dbReference>
<dbReference type="PANTHER" id="PTHR36223:SF1">
    <property type="entry name" value="TRANSCRIPTION ELONGATION FACTOR EAF N-TERMINAL DOMAIN-CONTAINING PROTEIN"/>
    <property type="match status" value="1"/>
</dbReference>
<gene>
    <name evidence="3" type="ORF">VKT23_015838</name>
</gene>